<evidence type="ECO:0000313" key="3">
    <source>
        <dbReference type="Proteomes" id="UP001151760"/>
    </source>
</evidence>
<reference evidence="2" key="1">
    <citation type="journal article" date="2022" name="Int. J. Mol. Sci.">
        <title>Draft Genome of Tanacetum Coccineum: Genomic Comparison of Closely Related Tanacetum-Family Plants.</title>
        <authorList>
            <person name="Yamashiro T."/>
            <person name="Shiraishi A."/>
            <person name="Nakayama K."/>
            <person name="Satake H."/>
        </authorList>
    </citation>
    <scope>NUCLEOTIDE SEQUENCE</scope>
</reference>
<dbReference type="InterPro" id="IPR011989">
    <property type="entry name" value="ARM-like"/>
</dbReference>
<accession>A0ABQ4X7G8</accession>
<evidence type="ECO:0000256" key="1">
    <source>
        <dbReference type="SAM" id="MobiDB-lite"/>
    </source>
</evidence>
<comment type="caution">
    <text evidence="2">The sequence shown here is derived from an EMBL/GenBank/DDBJ whole genome shotgun (WGS) entry which is preliminary data.</text>
</comment>
<protein>
    <submittedName>
        <fullName evidence="2">Importin-5-like protein</fullName>
    </submittedName>
</protein>
<keyword evidence="3" id="KW-1185">Reference proteome</keyword>
<gene>
    <name evidence="2" type="ORF">Tco_0655550</name>
</gene>
<name>A0ABQ4X7G8_9ASTR</name>
<dbReference type="Proteomes" id="UP001151760">
    <property type="component" value="Unassembled WGS sequence"/>
</dbReference>
<dbReference type="Gene3D" id="1.25.10.10">
    <property type="entry name" value="Leucine-rich Repeat Variant"/>
    <property type="match status" value="1"/>
</dbReference>
<organism evidence="2 3">
    <name type="scientific">Tanacetum coccineum</name>
    <dbReference type="NCBI Taxonomy" id="301880"/>
    <lineage>
        <taxon>Eukaryota</taxon>
        <taxon>Viridiplantae</taxon>
        <taxon>Streptophyta</taxon>
        <taxon>Embryophyta</taxon>
        <taxon>Tracheophyta</taxon>
        <taxon>Spermatophyta</taxon>
        <taxon>Magnoliopsida</taxon>
        <taxon>eudicotyledons</taxon>
        <taxon>Gunneridae</taxon>
        <taxon>Pentapetalae</taxon>
        <taxon>asterids</taxon>
        <taxon>campanulids</taxon>
        <taxon>Asterales</taxon>
        <taxon>Asteraceae</taxon>
        <taxon>Asteroideae</taxon>
        <taxon>Anthemideae</taxon>
        <taxon>Anthemidinae</taxon>
        <taxon>Tanacetum</taxon>
    </lineage>
</organism>
<sequence length="205" mass="23276">MPMGKSLEDLAVEMDEMKKGRKQERFGPLLDENQARSILDEIKQVITASASRKGERAERTNTEDFDAEPGEEKQVFYQVRWLESVGEAKDKTAEERRQAICIFDDVAEQCQPRHYDHVPCSHIPLESNANDGQFVDIGQVLVGVGVNVARNMERVCHLKPFYWEMLFSGLKLTVIIRVQCSHTEIVMAYDMAGLSAVGKLIIFNK</sequence>
<reference evidence="2" key="2">
    <citation type="submission" date="2022-01" db="EMBL/GenBank/DDBJ databases">
        <authorList>
            <person name="Yamashiro T."/>
            <person name="Shiraishi A."/>
            <person name="Satake H."/>
            <person name="Nakayama K."/>
        </authorList>
    </citation>
    <scope>NUCLEOTIDE SEQUENCE</scope>
</reference>
<dbReference type="EMBL" id="BQNB010009243">
    <property type="protein sequence ID" value="GJS60766.1"/>
    <property type="molecule type" value="Genomic_DNA"/>
</dbReference>
<evidence type="ECO:0000313" key="2">
    <source>
        <dbReference type="EMBL" id="GJS60766.1"/>
    </source>
</evidence>
<feature type="compositionally biased region" description="Basic and acidic residues" evidence="1">
    <location>
        <begin position="52"/>
        <end position="62"/>
    </location>
</feature>
<feature type="region of interest" description="Disordered" evidence="1">
    <location>
        <begin position="49"/>
        <end position="69"/>
    </location>
</feature>
<proteinExistence type="predicted"/>